<sequence length="62" mass="7017">MATFVLTIDIQDDVEKDIAIRMVANSLSEQVNYTFRPCNMGVDDVASIHEGTRIRAELMRSE</sequence>
<evidence type="ECO:0000313" key="1">
    <source>
        <dbReference type="EMBL" id="QYW02092.1"/>
    </source>
</evidence>
<reference evidence="1" key="1">
    <citation type="submission" date="2021-06" db="EMBL/GenBank/DDBJ databases">
        <title>Complete genome sequence of Stenotrophomonas maltophilia phage Siara.</title>
        <authorList>
            <person name="Marmion J."/>
            <person name="Tate N."/>
            <person name="Clark J."/>
            <person name="Le T."/>
            <person name="Liu M."/>
            <person name="Burrowes B."/>
            <person name="Gill J."/>
        </authorList>
    </citation>
    <scope>NUCLEOTIDE SEQUENCE</scope>
</reference>
<evidence type="ECO:0000313" key="2">
    <source>
        <dbReference type="Proteomes" id="UP000827319"/>
    </source>
</evidence>
<protein>
    <submittedName>
        <fullName evidence="1">Uncharacterized protein</fullName>
    </submittedName>
</protein>
<accession>A0AAE7WMA2</accession>
<gene>
    <name evidence="1" type="ORF">CPT_Siara_092</name>
</gene>
<proteinExistence type="predicted"/>
<name>A0AAE7WMA2_9CAUD</name>
<dbReference type="EMBL" id="MZ326859">
    <property type="protein sequence ID" value="QYW02092.1"/>
    <property type="molecule type" value="Genomic_DNA"/>
</dbReference>
<keyword evidence="2" id="KW-1185">Reference proteome</keyword>
<organism evidence="1 2">
    <name type="scientific">Stenotrophomonas phage Siara</name>
    <dbReference type="NCBI Taxonomy" id="2859658"/>
    <lineage>
        <taxon>Viruses</taxon>
        <taxon>Duplodnaviria</taxon>
        <taxon>Heunggongvirae</taxon>
        <taxon>Uroviricota</taxon>
        <taxon>Caudoviricetes</taxon>
        <taxon>Beaumontvirinae</taxon>
        <taxon>Siaravirus</taxon>
        <taxon>Siaravirus siara</taxon>
    </lineage>
</organism>
<dbReference type="Proteomes" id="UP000827319">
    <property type="component" value="Segment"/>
</dbReference>